<dbReference type="EMBL" id="JAIWYP010000015">
    <property type="protein sequence ID" value="KAH3705413.1"/>
    <property type="molecule type" value="Genomic_DNA"/>
</dbReference>
<comment type="caution">
    <text evidence="2">The sequence shown here is derived from an EMBL/GenBank/DDBJ whole genome shotgun (WGS) entry which is preliminary data.</text>
</comment>
<dbReference type="Proteomes" id="UP000828390">
    <property type="component" value="Unassembled WGS sequence"/>
</dbReference>
<evidence type="ECO:0000313" key="2">
    <source>
        <dbReference type="EMBL" id="KAH3705413.1"/>
    </source>
</evidence>
<keyword evidence="3" id="KW-1185">Reference proteome</keyword>
<feature type="compositionally biased region" description="Low complexity" evidence="1">
    <location>
        <begin position="116"/>
        <end position="131"/>
    </location>
</feature>
<accession>A0A9D3YTY2</accession>
<name>A0A9D3YTY2_DREPO</name>
<proteinExistence type="predicted"/>
<feature type="region of interest" description="Disordered" evidence="1">
    <location>
        <begin position="85"/>
        <end position="142"/>
    </location>
</feature>
<evidence type="ECO:0000313" key="3">
    <source>
        <dbReference type="Proteomes" id="UP000828390"/>
    </source>
</evidence>
<organism evidence="2 3">
    <name type="scientific">Dreissena polymorpha</name>
    <name type="common">Zebra mussel</name>
    <name type="synonym">Mytilus polymorpha</name>
    <dbReference type="NCBI Taxonomy" id="45954"/>
    <lineage>
        <taxon>Eukaryota</taxon>
        <taxon>Metazoa</taxon>
        <taxon>Spiralia</taxon>
        <taxon>Lophotrochozoa</taxon>
        <taxon>Mollusca</taxon>
        <taxon>Bivalvia</taxon>
        <taxon>Autobranchia</taxon>
        <taxon>Heteroconchia</taxon>
        <taxon>Euheterodonta</taxon>
        <taxon>Imparidentia</taxon>
        <taxon>Neoheterodontei</taxon>
        <taxon>Myida</taxon>
        <taxon>Dreissenoidea</taxon>
        <taxon>Dreissenidae</taxon>
        <taxon>Dreissena</taxon>
    </lineage>
</organism>
<evidence type="ECO:0000256" key="1">
    <source>
        <dbReference type="SAM" id="MobiDB-lite"/>
    </source>
</evidence>
<gene>
    <name evidence="2" type="ORF">DPMN_080484</name>
</gene>
<reference evidence="2" key="2">
    <citation type="submission" date="2020-11" db="EMBL/GenBank/DDBJ databases">
        <authorList>
            <person name="McCartney M.A."/>
            <person name="Auch B."/>
            <person name="Kono T."/>
            <person name="Mallez S."/>
            <person name="Becker A."/>
            <person name="Gohl D.M."/>
            <person name="Silverstein K.A.T."/>
            <person name="Koren S."/>
            <person name="Bechman K.B."/>
            <person name="Herman A."/>
            <person name="Abrahante J.E."/>
            <person name="Garbe J."/>
        </authorList>
    </citation>
    <scope>NUCLEOTIDE SEQUENCE</scope>
    <source>
        <strain evidence="2">Duluth1</strain>
        <tissue evidence="2">Whole animal</tissue>
    </source>
</reference>
<protein>
    <submittedName>
        <fullName evidence="2">Uncharacterized protein</fullName>
    </submittedName>
</protein>
<sequence>MWNQSTGNHVRTSSPMPPVSFLGHIRRNCPGQIAMEKELPRVKEIVNTQKEIPAVQTSAQLERQKQVQPVALNSTQPAAPVVQLEERQKRQMETSAAQLAAQKAVQPEEPQKGQPAVQQTTHATQLAAQKAVRPDVTLFLSQ</sequence>
<dbReference type="AlphaFoldDB" id="A0A9D3YTY2"/>
<reference evidence="2" key="1">
    <citation type="journal article" date="2019" name="bioRxiv">
        <title>The Genome of the Zebra Mussel, Dreissena polymorpha: A Resource for Invasive Species Research.</title>
        <authorList>
            <person name="McCartney M.A."/>
            <person name="Auch B."/>
            <person name="Kono T."/>
            <person name="Mallez S."/>
            <person name="Zhang Y."/>
            <person name="Obille A."/>
            <person name="Becker A."/>
            <person name="Abrahante J.E."/>
            <person name="Garbe J."/>
            <person name="Badalamenti J.P."/>
            <person name="Herman A."/>
            <person name="Mangelson H."/>
            <person name="Liachko I."/>
            <person name="Sullivan S."/>
            <person name="Sone E.D."/>
            <person name="Koren S."/>
            <person name="Silverstein K.A.T."/>
            <person name="Beckman K.B."/>
            <person name="Gohl D.M."/>
        </authorList>
    </citation>
    <scope>NUCLEOTIDE SEQUENCE</scope>
    <source>
        <strain evidence="2">Duluth1</strain>
        <tissue evidence="2">Whole animal</tissue>
    </source>
</reference>